<evidence type="ECO:0000313" key="2">
    <source>
        <dbReference type="Proteomes" id="UP001469553"/>
    </source>
</evidence>
<name>A0ABV0ZJB9_9TELE</name>
<proteinExistence type="predicted"/>
<dbReference type="Proteomes" id="UP001469553">
    <property type="component" value="Unassembled WGS sequence"/>
</dbReference>
<dbReference type="EMBL" id="JAHRIP010064990">
    <property type="protein sequence ID" value="MEQ2305611.1"/>
    <property type="molecule type" value="Genomic_DNA"/>
</dbReference>
<reference evidence="1 2" key="1">
    <citation type="submission" date="2021-06" db="EMBL/GenBank/DDBJ databases">
        <authorList>
            <person name="Palmer J.M."/>
        </authorList>
    </citation>
    <scope>NUCLEOTIDE SEQUENCE [LARGE SCALE GENOMIC DNA]</scope>
    <source>
        <strain evidence="1 2">AS_MEX2019</strain>
        <tissue evidence="1">Muscle</tissue>
    </source>
</reference>
<sequence length="103" mass="11575">MLSCIFICCASAAELYVVNVLSVRSWTFKSFSFKAAAVWASPDHSLFQFYCWKVSTGFLPQEFYDPLLRFGAISWLWLKGRGPTVYQLIADGDINTTGGFLSI</sequence>
<accession>A0ABV0ZJB9</accession>
<organism evidence="1 2">
    <name type="scientific">Ameca splendens</name>
    <dbReference type="NCBI Taxonomy" id="208324"/>
    <lineage>
        <taxon>Eukaryota</taxon>
        <taxon>Metazoa</taxon>
        <taxon>Chordata</taxon>
        <taxon>Craniata</taxon>
        <taxon>Vertebrata</taxon>
        <taxon>Euteleostomi</taxon>
        <taxon>Actinopterygii</taxon>
        <taxon>Neopterygii</taxon>
        <taxon>Teleostei</taxon>
        <taxon>Neoteleostei</taxon>
        <taxon>Acanthomorphata</taxon>
        <taxon>Ovalentaria</taxon>
        <taxon>Atherinomorphae</taxon>
        <taxon>Cyprinodontiformes</taxon>
        <taxon>Goodeidae</taxon>
        <taxon>Ameca</taxon>
    </lineage>
</organism>
<evidence type="ECO:0000313" key="1">
    <source>
        <dbReference type="EMBL" id="MEQ2305611.1"/>
    </source>
</evidence>
<comment type="caution">
    <text evidence="1">The sequence shown here is derived from an EMBL/GenBank/DDBJ whole genome shotgun (WGS) entry which is preliminary data.</text>
</comment>
<evidence type="ECO:0008006" key="3">
    <source>
        <dbReference type="Google" id="ProtNLM"/>
    </source>
</evidence>
<keyword evidence="2" id="KW-1185">Reference proteome</keyword>
<protein>
    <recommendedName>
        <fullName evidence="3">Secreted protein</fullName>
    </recommendedName>
</protein>
<gene>
    <name evidence="1" type="ORF">AMECASPLE_039576</name>
</gene>